<protein>
    <recommendedName>
        <fullName evidence="3">Transposase</fullName>
    </recommendedName>
</protein>
<proteinExistence type="predicted"/>
<gene>
    <name evidence="1" type="ORF">V5N11_019585</name>
</gene>
<organism evidence="1 2">
    <name type="scientific">Cardamine amara subsp. amara</name>
    <dbReference type="NCBI Taxonomy" id="228776"/>
    <lineage>
        <taxon>Eukaryota</taxon>
        <taxon>Viridiplantae</taxon>
        <taxon>Streptophyta</taxon>
        <taxon>Embryophyta</taxon>
        <taxon>Tracheophyta</taxon>
        <taxon>Spermatophyta</taxon>
        <taxon>Magnoliopsida</taxon>
        <taxon>eudicotyledons</taxon>
        <taxon>Gunneridae</taxon>
        <taxon>Pentapetalae</taxon>
        <taxon>rosids</taxon>
        <taxon>malvids</taxon>
        <taxon>Brassicales</taxon>
        <taxon>Brassicaceae</taxon>
        <taxon>Cardamineae</taxon>
        <taxon>Cardamine</taxon>
    </lineage>
</organism>
<dbReference type="EMBL" id="JBANAX010000016">
    <property type="protein sequence ID" value="KAL1225901.1"/>
    <property type="molecule type" value="Genomic_DNA"/>
</dbReference>
<dbReference type="InterPro" id="IPR004242">
    <property type="entry name" value="Transposase_21"/>
</dbReference>
<evidence type="ECO:0000313" key="2">
    <source>
        <dbReference type="Proteomes" id="UP001558713"/>
    </source>
</evidence>
<dbReference type="Proteomes" id="UP001558713">
    <property type="component" value="Unassembled WGS sequence"/>
</dbReference>
<name>A0ABD1C9N1_CARAN</name>
<keyword evidence="2" id="KW-1185">Reference proteome</keyword>
<reference evidence="1 2" key="1">
    <citation type="submission" date="2024-04" db="EMBL/GenBank/DDBJ databases">
        <title>Genome assembly C_amara_ONT_v2.</title>
        <authorList>
            <person name="Yant L."/>
            <person name="Moore C."/>
            <person name="Slenker M."/>
        </authorList>
    </citation>
    <scope>NUCLEOTIDE SEQUENCE [LARGE SCALE GENOMIC DNA]</scope>
    <source>
        <tissue evidence="1">Leaf</tissue>
    </source>
</reference>
<dbReference type="Pfam" id="PF02992">
    <property type="entry name" value="Transposase_21"/>
    <property type="match status" value="1"/>
</dbReference>
<dbReference type="AlphaFoldDB" id="A0ABD1C9N1"/>
<evidence type="ECO:0000313" key="1">
    <source>
        <dbReference type="EMBL" id="KAL1225901.1"/>
    </source>
</evidence>
<sequence length="132" mass="15413">MRWHGEHQFTSDISHQSDAEAWKHFRCKYPGYASEMRNVHLGLCTDGFNLFGKGGRKYSLSPVIVTPYNIPPAFCMKREFLFLAILVPYPNHPRRALDVFLKPLIPELQMLWHEGVRVYDVSLKTNFMMRAV</sequence>
<evidence type="ECO:0008006" key="3">
    <source>
        <dbReference type="Google" id="ProtNLM"/>
    </source>
</evidence>
<accession>A0ABD1C9N1</accession>
<comment type="caution">
    <text evidence="1">The sequence shown here is derived from an EMBL/GenBank/DDBJ whole genome shotgun (WGS) entry which is preliminary data.</text>
</comment>